<feature type="transmembrane region" description="Helical" evidence="7">
    <location>
        <begin position="152"/>
        <end position="173"/>
    </location>
</feature>
<evidence type="ECO:0000256" key="4">
    <source>
        <dbReference type="ARBA" id="ARBA00022692"/>
    </source>
</evidence>
<dbReference type="InterPro" id="IPR018383">
    <property type="entry name" value="UPF0324_pro"/>
</dbReference>
<feature type="transmembrane region" description="Helical" evidence="7">
    <location>
        <begin position="219"/>
        <end position="238"/>
    </location>
</feature>
<dbReference type="EMBL" id="JBHUCX010000087">
    <property type="protein sequence ID" value="MFD1677153.1"/>
    <property type="molecule type" value="Genomic_DNA"/>
</dbReference>
<evidence type="ECO:0000256" key="1">
    <source>
        <dbReference type="ARBA" id="ARBA00004651"/>
    </source>
</evidence>
<evidence type="ECO:0000256" key="7">
    <source>
        <dbReference type="SAM" id="Phobius"/>
    </source>
</evidence>
<dbReference type="PANTHER" id="PTHR30106">
    <property type="entry name" value="INNER MEMBRANE PROTEIN YEIH-RELATED"/>
    <property type="match status" value="1"/>
</dbReference>
<evidence type="ECO:0000256" key="3">
    <source>
        <dbReference type="ARBA" id="ARBA00022475"/>
    </source>
</evidence>
<accession>A0ABW4JPS5</accession>
<gene>
    <name evidence="8" type="ORF">ACFSB2_20990</name>
</gene>
<dbReference type="RefSeq" id="WP_377945068.1">
    <property type="nucleotide sequence ID" value="NZ_JBHUCX010000087.1"/>
</dbReference>
<feature type="transmembrane region" description="Helical" evidence="7">
    <location>
        <begin position="95"/>
        <end position="114"/>
    </location>
</feature>
<feature type="transmembrane region" description="Helical" evidence="7">
    <location>
        <begin position="37"/>
        <end position="59"/>
    </location>
</feature>
<comment type="similarity">
    <text evidence="2">Belongs to the UPF0324 family.</text>
</comment>
<evidence type="ECO:0000313" key="9">
    <source>
        <dbReference type="Proteomes" id="UP001597079"/>
    </source>
</evidence>
<evidence type="ECO:0000313" key="8">
    <source>
        <dbReference type="EMBL" id="MFD1677153.1"/>
    </source>
</evidence>
<feature type="transmembrane region" description="Helical" evidence="7">
    <location>
        <begin position="12"/>
        <end position="31"/>
    </location>
</feature>
<feature type="transmembrane region" description="Helical" evidence="7">
    <location>
        <begin position="278"/>
        <end position="296"/>
    </location>
</feature>
<keyword evidence="4 7" id="KW-0812">Transmembrane</keyword>
<evidence type="ECO:0000256" key="6">
    <source>
        <dbReference type="ARBA" id="ARBA00023136"/>
    </source>
</evidence>
<dbReference type="PANTHER" id="PTHR30106:SF1">
    <property type="entry name" value="UPF0324 MEMBRANE PROTEIN FN0533"/>
    <property type="match status" value="1"/>
</dbReference>
<evidence type="ECO:0000256" key="5">
    <source>
        <dbReference type="ARBA" id="ARBA00022989"/>
    </source>
</evidence>
<evidence type="ECO:0000256" key="2">
    <source>
        <dbReference type="ARBA" id="ARBA00007977"/>
    </source>
</evidence>
<sequence length="333" mass="35523">MFTLERLRHLMDVLPGFAMAVVIAVAASYIGHLTPVVGAPIVAILLGILFNLLLGRIPNAEIGVSFTAKRILQFAIILLGANLNLAVVWKTGMQSFWVMIGSLVIALIGGTIIGRLLHLPRNLTRLITVGTSICGASAISAISPLVDAEEGDIAYSISTIFTFNVIAVFLFPLIGHIFHFSSIKFGTWAGTAINDTSSVVAAGYSFSHAAGQYATVVKLTRSLAIIPISLWFAIHSIFHKKTSGSNNVKIKFPLFIVGFVMMSALDTFHVFGQTGGPIISAVGQFFISVALAAIGLNTNLRALLKTGYRPLLMGLCTWALVAISSLILQRISA</sequence>
<feature type="transmembrane region" description="Helical" evidence="7">
    <location>
        <begin position="71"/>
        <end position="89"/>
    </location>
</feature>
<keyword evidence="6 7" id="KW-0472">Membrane</keyword>
<comment type="subcellular location">
    <subcellularLocation>
        <location evidence="1">Cell membrane</location>
        <topology evidence="1">Multi-pass membrane protein</topology>
    </subcellularLocation>
</comment>
<name>A0ABW4JPS5_9BACL</name>
<comment type="caution">
    <text evidence="8">The sequence shown here is derived from an EMBL/GenBank/DDBJ whole genome shotgun (WGS) entry which is preliminary data.</text>
</comment>
<dbReference type="Pfam" id="PF03601">
    <property type="entry name" value="Cons_hypoth698"/>
    <property type="match status" value="1"/>
</dbReference>
<feature type="transmembrane region" description="Helical" evidence="7">
    <location>
        <begin position="126"/>
        <end position="146"/>
    </location>
</feature>
<keyword evidence="3" id="KW-1003">Cell membrane</keyword>
<feature type="transmembrane region" description="Helical" evidence="7">
    <location>
        <begin position="308"/>
        <end position="328"/>
    </location>
</feature>
<organism evidence="8 9">
    <name type="scientific">Alicyclobacillus fodiniaquatilis</name>
    <dbReference type="NCBI Taxonomy" id="1661150"/>
    <lineage>
        <taxon>Bacteria</taxon>
        <taxon>Bacillati</taxon>
        <taxon>Bacillota</taxon>
        <taxon>Bacilli</taxon>
        <taxon>Bacillales</taxon>
        <taxon>Alicyclobacillaceae</taxon>
        <taxon>Alicyclobacillus</taxon>
    </lineage>
</organism>
<protein>
    <submittedName>
        <fullName evidence="8">YeiH family protein</fullName>
    </submittedName>
</protein>
<reference evidence="9" key="1">
    <citation type="journal article" date="2019" name="Int. J. Syst. Evol. Microbiol.">
        <title>The Global Catalogue of Microorganisms (GCM) 10K type strain sequencing project: providing services to taxonomists for standard genome sequencing and annotation.</title>
        <authorList>
            <consortium name="The Broad Institute Genomics Platform"/>
            <consortium name="The Broad Institute Genome Sequencing Center for Infectious Disease"/>
            <person name="Wu L."/>
            <person name="Ma J."/>
        </authorList>
    </citation>
    <scope>NUCLEOTIDE SEQUENCE [LARGE SCALE GENOMIC DNA]</scope>
    <source>
        <strain evidence="9">CGMCC 1.12286</strain>
    </source>
</reference>
<proteinExistence type="inferred from homology"/>
<feature type="transmembrane region" description="Helical" evidence="7">
    <location>
        <begin position="250"/>
        <end position="272"/>
    </location>
</feature>
<keyword evidence="5 7" id="KW-1133">Transmembrane helix</keyword>
<keyword evidence="9" id="KW-1185">Reference proteome</keyword>
<dbReference type="Proteomes" id="UP001597079">
    <property type="component" value="Unassembled WGS sequence"/>
</dbReference>